<evidence type="ECO:0000256" key="9">
    <source>
        <dbReference type="SAM" id="Phobius"/>
    </source>
</evidence>
<evidence type="ECO:0000256" key="3">
    <source>
        <dbReference type="ARBA" id="ARBA00022692"/>
    </source>
</evidence>
<keyword evidence="3 9" id="KW-0812">Transmembrane</keyword>
<evidence type="ECO:0000259" key="10">
    <source>
        <dbReference type="PROSITE" id="PS50893"/>
    </source>
</evidence>
<dbReference type="SMART" id="SM00382">
    <property type="entry name" value="AAA"/>
    <property type="match status" value="1"/>
</dbReference>
<organism evidence="11 12">
    <name type="scientific">Tetradesmus obliquus</name>
    <name type="common">Green alga</name>
    <name type="synonym">Acutodesmus obliquus</name>
    <dbReference type="NCBI Taxonomy" id="3088"/>
    <lineage>
        <taxon>Eukaryota</taxon>
        <taxon>Viridiplantae</taxon>
        <taxon>Chlorophyta</taxon>
        <taxon>core chlorophytes</taxon>
        <taxon>Chlorophyceae</taxon>
        <taxon>CS clade</taxon>
        <taxon>Sphaeropleales</taxon>
        <taxon>Scenedesmaceae</taxon>
        <taxon>Tetradesmus</taxon>
    </lineage>
</organism>
<accession>A0ABY8U5T2</accession>
<dbReference type="InterPro" id="IPR017871">
    <property type="entry name" value="ABC_transporter-like_CS"/>
</dbReference>
<dbReference type="Pfam" id="PF00005">
    <property type="entry name" value="ABC_tran"/>
    <property type="match status" value="1"/>
</dbReference>
<keyword evidence="6 9" id="KW-1133">Transmembrane helix</keyword>
<evidence type="ECO:0000256" key="7">
    <source>
        <dbReference type="ARBA" id="ARBA00023136"/>
    </source>
</evidence>
<evidence type="ECO:0000256" key="2">
    <source>
        <dbReference type="ARBA" id="ARBA00008526"/>
    </source>
</evidence>
<evidence type="ECO:0000313" key="12">
    <source>
        <dbReference type="Proteomes" id="UP001244341"/>
    </source>
</evidence>
<feature type="transmembrane region" description="Helical" evidence="9">
    <location>
        <begin position="294"/>
        <end position="319"/>
    </location>
</feature>
<dbReference type="InterPro" id="IPR027417">
    <property type="entry name" value="P-loop_NTPase"/>
</dbReference>
<feature type="transmembrane region" description="Helical" evidence="9">
    <location>
        <begin position="44"/>
        <end position="64"/>
    </location>
</feature>
<dbReference type="CDD" id="cd03263">
    <property type="entry name" value="ABC_subfamily_A"/>
    <property type="match status" value="1"/>
</dbReference>
<feature type="domain" description="ABC transporter" evidence="10">
    <location>
        <begin position="622"/>
        <end position="857"/>
    </location>
</feature>
<evidence type="ECO:0000256" key="4">
    <source>
        <dbReference type="ARBA" id="ARBA00022741"/>
    </source>
</evidence>
<dbReference type="InterPro" id="IPR013525">
    <property type="entry name" value="ABC2_TM"/>
</dbReference>
<dbReference type="Pfam" id="PF12698">
    <property type="entry name" value="ABC2_membrane_3"/>
    <property type="match status" value="1"/>
</dbReference>
<keyword evidence="12" id="KW-1185">Reference proteome</keyword>
<feature type="transmembrane region" description="Helical" evidence="9">
    <location>
        <begin position="253"/>
        <end position="274"/>
    </location>
</feature>
<evidence type="ECO:0000313" key="11">
    <source>
        <dbReference type="EMBL" id="WIA16809.1"/>
    </source>
</evidence>
<keyword evidence="5" id="KW-0067">ATP-binding</keyword>
<dbReference type="PANTHER" id="PTHR19229">
    <property type="entry name" value="ATP-BINDING CASSETTE TRANSPORTER SUBFAMILY A ABCA"/>
    <property type="match status" value="1"/>
</dbReference>
<dbReference type="SUPFAM" id="SSF52540">
    <property type="entry name" value="P-loop containing nucleoside triphosphate hydrolases"/>
    <property type="match status" value="1"/>
</dbReference>
<reference evidence="11 12" key="1">
    <citation type="submission" date="2023-05" db="EMBL/GenBank/DDBJ databases">
        <title>A 100% complete, gapless, phased diploid assembly of the Scenedesmus obliquus UTEX 3031 genome.</title>
        <authorList>
            <person name="Biondi T.C."/>
            <person name="Hanschen E.R."/>
            <person name="Kwon T."/>
            <person name="Eng W."/>
            <person name="Kruse C.P.S."/>
            <person name="Koehler S.I."/>
            <person name="Kunde Y."/>
            <person name="Gleasner C.D."/>
            <person name="You Mak K.T."/>
            <person name="Polle J."/>
            <person name="Hovde B.T."/>
            <person name="Starkenburg S.R."/>
        </authorList>
    </citation>
    <scope>NUCLEOTIDE SEQUENCE [LARGE SCALE GENOMIC DNA]</scope>
    <source>
        <strain evidence="11 12">DOE0152z</strain>
    </source>
</reference>
<dbReference type="InterPro" id="IPR026082">
    <property type="entry name" value="ABCA"/>
</dbReference>
<dbReference type="InterPro" id="IPR003439">
    <property type="entry name" value="ABC_transporter-like_ATP-bd"/>
</dbReference>
<gene>
    <name evidence="11" type="ORF">OEZ85_013749</name>
</gene>
<keyword evidence="4" id="KW-0547">Nucleotide-binding</keyword>
<protein>
    <recommendedName>
        <fullName evidence="10">ABC transporter domain-containing protein</fullName>
    </recommendedName>
</protein>
<evidence type="ECO:0000256" key="6">
    <source>
        <dbReference type="ARBA" id="ARBA00022989"/>
    </source>
</evidence>
<sequence>MGSSWLDVLDVWGERVLRGRFAQQFAALVYKNVLVAWRSRRTTAIRLLAPFLFLLLALVVALALNANNALQERFVATPIAAPEAIASIPSCHEDLHIGFSKPCIDFVYSPNNDTTVNRIVQAIMATNEPPIPADKVLGFTSRRAAEEHLGAHPDGALGALHFSRTGERALSYIVQANTTVKYFKGSFQDPTLFFAMPMVNAAARELTRHHLAANPNSKAGAASGAGAAGLVWAPRLAKFPHPSLQSSSLLGQVLSSFIFASLMFGFVTQMSNLVSEKQAGLRLALRNMGMLDSAYWASWMAFDAVITLLTALLLVLFGMALQFGYFIKNDFGLLLMLFWLFGLAMTSYSYVLSVMVKKSQAAVYLGFAVFIVGWVFQTVIFVARLPYRADTYYSETNVWGRVFFWVFALFPWNPLTKGILDFNEATLAATDPGLRWHQQYSYCSYRPNPADQPEYDPREEFRSYDCVFPLWQAYLTLTLQWAGYWALAVYLNNVLPNEVGTRRPWWYLLSRSYWRPRPADQVAALRRVVQEEAAGTAMPPPCSAPVDDDVAAEQDRMRALLAQRIGDEASALPGGGSSHHSTSSSSAAAPPAYAAELYGLRKVFKAPSVSFAAAGASLNACVRCQGPEGRRAVPLRDFWAVAGSWLGIPEGQLFCLLGPNGAGKTTTINCLTGVLPFSGGDALIYGTSISGEGGLDAVRPLMGVCPQFDVLWGELTGREHLAIAGHIKGLRFSTVRREAEELLGRVKLGHAAAVRSGSYSGGMKRRLSVALALLGDPKIVYLDEPTTGMDPISRRYVWDIIQAAKPGRAIVLTTHSMEEADILGDRIGIMARGRLQALGSSIRLKQRFGSGYQLTVHIATPRNMSYSSLAAAEQQSVAARMARVKAFFRSGLGVEPLDEGRSLLQYLVTREAEGALVGFLQQLEAQAGQLGVCDVQCSLASLEEVFLTIAKRAELEAAAQAGNSLVPVEAPDGGGELLVPLGEEEVMHPSGDGRSYRVRWAQDDAGRLVVLDVTLAQQQQQQQQQQQRQQVLRPQAQQQPRLIHSNSLDSAPVGDT</sequence>
<evidence type="ECO:0000256" key="5">
    <source>
        <dbReference type="ARBA" id="ARBA00022840"/>
    </source>
</evidence>
<feature type="transmembrane region" description="Helical" evidence="9">
    <location>
        <begin position="331"/>
        <end position="351"/>
    </location>
</feature>
<feature type="region of interest" description="Disordered" evidence="8">
    <location>
        <begin position="1022"/>
        <end position="1056"/>
    </location>
</feature>
<dbReference type="PROSITE" id="PS00211">
    <property type="entry name" value="ABC_TRANSPORTER_1"/>
    <property type="match status" value="1"/>
</dbReference>
<feature type="transmembrane region" description="Helical" evidence="9">
    <location>
        <begin position="363"/>
        <end position="386"/>
    </location>
</feature>
<dbReference type="Gene3D" id="3.40.50.300">
    <property type="entry name" value="P-loop containing nucleotide triphosphate hydrolases"/>
    <property type="match status" value="1"/>
</dbReference>
<dbReference type="PANTHER" id="PTHR19229:SF205">
    <property type="entry name" value="ABC TRANSPORTER A FAMILY MEMBER 1-RELATED"/>
    <property type="match status" value="1"/>
</dbReference>
<dbReference type="InterPro" id="IPR003593">
    <property type="entry name" value="AAA+_ATPase"/>
</dbReference>
<proteinExistence type="inferred from homology"/>
<dbReference type="PROSITE" id="PS50893">
    <property type="entry name" value="ABC_TRANSPORTER_2"/>
    <property type="match status" value="1"/>
</dbReference>
<dbReference type="Proteomes" id="UP001244341">
    <property type="component" value="Chromosome 8b"/>
</dbReference>
<dbReference type="EMBL" id="CP126215">
    <property type="protein sequence ID" value="WIA16809.1"/>
    <property type="molecule type" value="Genomic_DNA"/>
</dbReference>
<feature type="compositionally biased region" description="Low complexity" evidence="8">
    <location>
        <begin position="1022"/>
        <end position="1040"/>
    </location>
</feature>
<evidence type="ECO:0000256" key="8">
    <source>
        <dbReference type="SAM" id="MobiDB-lite"/>
    </source>
</evidence>
<name>A0ABY8U5T2_TETOB</name>
<evidence type="ECO:0000256" key="1">
    <source>
        <dbReference type="ARBA" id="ARBA00004141"/>
    </source>
</evidence>
<comment type="similarity">
    <text evidence="2">Belongs to the ABC transporter superfamily. ABCA family. CPR flippase (TC 3.A.1.211) subfamily.</text>
</comment>
<comment type="subcellular location">
    <subcellularLocation>
        <location evidence="1">Membrane</location>
        <topology evidence="1">Multi-pass membrane protein</topology>
    </subcellularLocation>
</comment>
<keyword evidence="7 9" id="KW-0472">Membrane</keyword>